<accession>A0A0V0HZN0</accession>
<sequence length="87" mass="9966">MDDKEIGSSSNQKEYFEGGLDKESKDYTTKFPMPQLFAGDAGFMNIRSLNLPSPRQVLFHVWIISCTGNELAWKDDEEFWAPDACRN</sequence>
<feature type="compositionally biased region" description="Basic and acidic residues" evidence="1">
    <location>
        <begin position="14"/>
        <end position="25"/>
    </location>
</feature>
<proteinExistence type="predicted"/>
<dbReference type="EMBL" id="GEDG01013763">
    <property type="protein sequence ID" value="JAP25003.1"/>
    <property type="molecule type" value="Transcribed_RNA"/>
</dbReference>
<dbReference type="AlphaFoldDB" id="A0A0V0HZN0"/>
<reference evidence="2" key="1">
    <citation type="submission" date="2015-12" db="EMBL/GenBank/DDBJ databases">
        <title>Gene expression during late stages of embryo sac development: a critical building block for successful pollen-pistil interactions.</title>
        <authorList>
            <person name="Liu Y."/>
            <person name="Joly V."/>
            <person name="Sabar M."/>
            <person name="Matton D.P."/>
        </authorList>
    </citation>
    <scope>NUCLEOTIDE SEQUENCE</scope>
</reference>
<evidence type="ECO:0000256" key="1">
    <source>
        <dbReference type="SAM" id="MobiDB-lite"/>
    </source>
</evidence>
<protein>
    <submittedName>
        <fullName evidence="2">Putative ovule protein</fullName>
    </submittedName>
</protein>
<evidence type="ECO:0000313" key="2">
    <source>
        <dbReference type="EMBL" id="JAP25003.1"/>
    </source>
</evidence>
<organism evidence="2">
    <name type="scientific">Solanum chacoense</name>
    <name type="common">Chaco potato</name>
    <dbReference type="NCBI Taxonomy" id="4108"/>
    <lineage>
        <taxon>Eukaryota</taxon>
        <taxon>Viridiplantae</taxon>
        <taxon>Streptophyta</taxon>
        <taxon>Embryophyta</taxon>
        <taxon>Tracheophyta</taxon>
        <taxon>Spermatophyta</taxon>
        <taxon>Magnoliopsida</taxon>
        <taxon>eudicotyledons</taxon>
        <taxon>Gunneridae</taxon>
        <taxon>Pentapetalae</taxon>
        <taxon>asterids</taxon>
        <taxon>lamiids</taxon>
        <taxon>Solanales</taxon>
        <taxon>Solanaceae</taxon>
        <taxon>Solanoideae</taxon>
        <taxon>Solaneae</taxon>
        <taxon>Solanum</taxon>
    </lineage>
</organism>
<feature type="region of interest" description="Disordered" evidence="1">
    <location>
        <begin position="1"/>
        <end position="25"/>
    </location>
</feature>
<name>A0A0V0HZN0_SOLCH</name>